<evidence type="ECO:0000313" key="4">
    <source>
        <dbReference type="EMBL" id="GAL86627.1"/>
    </source>
</evidence>
<protein>
    <submittedName>
        <fullName evidence="4">Fibronectin type III domain-containing protein</fullName>
    </submittedName>
</protein>
<reference evidence="4 5" key="1">
    <citation type="submission" date="2014-09" db="EMBL/GenBank/DDBJ databases">
        <title>Sporocytophaga myxococcoides PG-01 genome sequencing.</title>
        <authorList>
            <person name="Liu L."/>
            <person name="Gao P.J."/>
            <person name="Chen G.J."/>
            <person name="Wang L.S."/>
        </authorList>
    </citation>
    <scope>NUCLEOTIDE SEQUENCE [LARGE SCALE GENOMIC DNA]</scope>
    <source>
        <strain evidence="4 5">PG-01</strain>
    </source>
</reference>
<organism evidence="4 5">
    <name type="scientific">Sporocytophaga myxococcoides</name>
    <dbReference type="NCBI Taxonomy" id="153721"/>
    <lineage>
        <taxon>Bacteria</taxon>
        <taxon>Pseudomonadati</taxon>
        <taxon>Bacteroidota</taxon>
        <taxon>Cytophagia</taxon>
        <taxon>Cytophagales</taxon>
        <taxon>Cytophagaceae</taxon>
        <taxon>Sporocytophaga</taxon>
    </lineage>
</organism>
<gene>
    <name evidence="4" type="ORF">MYP_3857</name>
</gene>
<feature type="domain" description="Ig-like" evidence="3">
    <location>
        <begin position="266"/>
        <end position="343"/>
    </location>
</feature>
<accession>A0A098LJM5</accession>
<dbReference type="eggNOG" id="COG3291">
    <property type="taxonomic scope" value="Bacteria"/>
</dbReference>
<dbReference type="STRING" id="153721.MYP_3857"/>
<dbReference type="Proteomes" id="UP000030185">
    <property type="component" value="Unassembled WGS sequence"/>
</dbReference>
<feature type="chain" id="PRO_5001937417" evidence="1">
    <location>
        <begin position="26"/>
        <end position="811"/>
    </location>
</feature>
<sequence>MKKRRWWCQLLLTGLISFGSVSVKADSNVPCGSGTSQTIVLGTNCQNCSVLQPSLAVDDDTNSFSTIKLAPDIHYGYVAQRIKFSSAGSKKDQIKIKLSFSDPVYDRNLISNIFISTVVGNNINTERVNFNDNDVKLFWSSLQDVIVIFNPDENFQGVEVYLKAENNNKVRTVHLHYATVLLAAPVVQKEQVTTCQGQPAVLHATKPVGATFKWYSQKSGGLPVYTGADFTTPAITSETTYYVEAVYNGCSTSKRTPVIIKTTPLPEKPTVSNSMICSGQSATLVASVYQPSILNWYDQASGGNVIASGTSFSTPPLYTSTIYYVEASKSGCVSGRVPAQVNIQKKISKVWDNTVSNTINNITRSNDSAYILAGYIYASGNTYFRKTKTDLAGNVISTEQTFLRNGPITNFITQNLSDKGYIFAGTQNIPYNLLVYKIDQSGNISWSLDIPANGHQNGISSVIENNDGTLLLAGYTSNTNGKQFDFWILKVDYNGNILWTKTYGGPKEEILISAIAVPDGGYALGGYAIGDTSQRAWLVRINDSGDILWDKIYSKSYMDQIQSLILTPEEGFLLYAMDYEHTDHWIIKTDSLGNVIWNKIYGGSNFDYPVTVIPAYGGGYIAGGYTRSSNGDISDGNNGDDDLWIYKIDDAGNKIWDITLGGSSSDRLSSLFNNNDGSYLLGAYSFSGPNDGDVTHGPGDWLVKIVESNGNCAAREAKENVAEVNTVSYKTTAYPNPFNSNINLDITANEAGNLHLQLFSIEGILLKDIQQYVGSGQGTVSLKTDEMPAGTYIVKMMLNNQVVTEKLIKNN</sequence>
<dbReference type="eggNOG" id="COG1361">
    <property type="taxonomic scope" value="Bacteria"/>
</dbReference>
<evidence type="ECO:0000259" key="2">
    <source>
        <dbReference type="Pfam" id="PF18962"/>
    </source>
</evidence>
<dbReference type="PANTHER" id="PTHR42754">
    <property type="entry name" value="ENDOGLUCANASE"/>
    <property type="match status" value="1"/>
</dbReference>
<evidence type="ECO:0000256" key="1">
    <source>
        <dbReference type="SAM" id="SignalP"/>
    </source>
</evidence>
<comment type="caution">
    <text evidence="4">The sequence shown here is derived from an EMBL/GenBank/DDBJ whole genome shotgun (WGS) entry which is preliminary data.</text>
</comment>
<keyword evidence="5" id="KW-1185">Reference proteome</keyword>
<dbReference type="EMBL" id="BBLT01000008">
    <property type="protein sequence ID" value="GAL86627.1"/>
    <property type="molecule type" value="Genomic_DNA"/>
</dbReference>
<dbReference type="PANTHER" id="PTHR42754:SF1">
    <property type="entry name" value="LIPOPROTEIN"/>
    <property type="match status" value="1"/>
</dbReference>
<dbReference type="RefSeq" id="WP_045466794.1">
    <property type="nucleotide sequence ID" value="NZ_BBLT01000008.1"/>
</dbReference>
<dbReference type="InterPro" id="IPR026444">
    <property type="entry name" value="Secre_tail"/>
</dbReference>
<proteinExistence type="predicted"/>
<dbReference type="NCBIfam" id="TIGR04183">
    <property type="entry name" value="Por_Secre_tail"/>
    <property type="match status" value="1"/>
</dbReference>
<evidence type="ECO:0000259" key="3">
    <source>
        <dbReference type="Pfam" id="PF19081"/>
    </source>
</evidence>
<keyword evidence="1" id="KW-0732">Signal</keyword>
<name>A0A098LJM5_9BACT</name>
<evidence type="ECO:0000313" key="5">
    <source>
        <dbReference type="Proteomes" id="UP000030185"/>
    </source>
</evidence>
<dbReference type="Pfam" id="PF19081">
    <property type="entry name" value="Ig_7"/>
    <property type="match status" value="2"/>
</dbReference>
<dbReference type="InterPro" id="IPR044023">
    <property type="entry name" value="Ig_7"/>
</dbReference>
<dbReference type="Pfam" id="PF18962">
    <property type="entry name" value="Por_Secre_tail"/>
    <property type="match status" value="1"/>
</dbReference>
<feature type="domain" description="Secretion system C-terminal sorting" evidence="2">
    <location>
        <begin position="734"/>
        <end position="808"/>
    </location>
</feature>
<dbReference type="OrthoDB" id="1523346at2"/>
<dbReference type="AlphaFoldDB" id="A0A098LJM5"/>
<feature type="domain" description="Ig-like" evidence="3">
    <location>
        <begin position="183"/>
        <end position="264"/>
    </location>
</feature>
<feature type="signal peptide" evidence="1">
    <location>
        <begin position="1"/>
        <end position="25"/>
    </location>
</feature>